<name>A0A1R3H5P5_9ROSI</name>
<feature type="transmembrane region" description="Helical" evidence="6">
    <location>
        <begin position="36"/>
        <end position="57"/>
    </location>
</feature>
<reference evidence="8" key="1">
    <citation type="submission" date="2013-09" db="EMBL/GenBank/DDBJ databases">
        <title>Corchorus olitorius genome sequencing.</title>
        <authorList>
            <person name="Alam M."/>
            <person name="Haque M.S."/>
            <person name="Islam M.S."/>
            <person name="Emdad E.M."/>
            <person name="Islam M.M."/>
            <person name="Ahmed B."/>
            <person name="Halim A."/>
            <person name="Hossen Q.M.M."/>
            <person name="Hossain M.Z."/>
            <person name="Ahmed R."/>
            <person name="Khan M.M."/>
            <person name="Islam R."/>
            <person name="Rashid M.M."/>
            <person name="Khan S.A."/>
            <person name="Rahman M.S."/>
            <person name="Alam M."/>
            <person name="Yahiya A.S."/>
            <person name="Khan M.S."/>
            <person name="Azam M.S."/>
            <person name="Haque T."/>
            <person name="Lashkar M.Z.H."/>
            <person name="Akhand A.I."/>
            <person name="Morshed G."/>
            <person name="Roy S."/>
            <person name="Uddin K.S."/>
            <person name="Rabeya T."/>
            <person name="Hossain A.S."/>
            <person name="Chowdhury A."/>
            <person name="Snigdha A.R."/>
            <person name="Mortoza M.S."/>
            <person name="Matin S.A."/>
            <person name="Hoque S.M.E."/>
            <person name="Islam M.K."/>
            <person name="Roy D.K."/>
            <person name="Haider R."/>
            <person name="Moosa M.M."/>
            <person name="Elias S.M."/>
            <person name="Hasan A.M."/>
            <person name="Jahan S."/>
            <person name="Shafiuddin M."/>
            <person name="Mahmood N."/>
            <person name="Shommy N.S."/>
        </authorList>
    </citation>
    <scope>NUCLEOTIDE SEQUENCE [LARGE SCALE GENOMIC DNA]</scope>
    <source>
        <strain evidence="8">cv. O-4</strain>
    </source>
</reference>
<dbReference type="OrthoDB" id="2020675at2759"/>
<dbReference type="InterPro" id="IPR000715">
    <property type="entry name" value="Glycosyl_transferase_4"/>
</dbReference>
<dbReference type="Proteomes" id="UP000187203">
    <property type="component" value="Unassembled WGS sequence"/>
</dbReference>
<dbReference type="GO" id="GO:0016780">
    <property type="term" value="F:phosphotransferase activity, for other substituted phosphate groups"/>
    <property type="evidence" value="ECO:0007669"/>
    <property type="project" value="InterPro"/>
</dbReference>
<comment type="caution">
    <text evidence="7">The sequence shown here is derived from an EMBL/GenBank/DDBJ whole genome shotgun (WGS) entry which is preliminary data.</text>
</comment>
<gene>
    <name evidence="7" type="ORF">COLO4_31088</name>
</gene>
<sequence>VFYFKTTKHFRGCGRRLFRMAPFHHHLELCGFKEPVIVAGAYAASSVLALLASYIGLISA</sequence>
<keyword evidence="2" id="KW-0808">Transferase</keyword>
<evidence type="ECO:0000256" key="5">
    <source>
        <dbReference type="ARBA" id="ARBA00023136"/>
    </source>
</evidence>
<evidence type="ECO:0000256" key="3">
    <source>
        <dbReference type="ARBA" id="ARBA00022692"/>
    </source>
</evidence>
<keyword evidence="4 6" id="KW-1133">Transmembrane helix</keyword>
<evidence type="ECO:0000313" key="7">
    <source>
        <dbReference type="EMBL" id="OMO65652.1"/>
    </source>
</evidence>
<keyword evidence="5 6" id="KW-0472">Membrane</keyword>
<evidence type="ECO:0000256" key="1">
    <source>
        <dbReference type="ARBA" id="ARBA00004141"/>
    </source>
</evidence>
<evidence type="ECO:0000256" key="4">
    <source>
        <dbReference type="ARBA" id="ARBA00022989"/>
    </source>
</evidence>
<evidence type="ECO:0000313" key="8">
    <source>
        <dbReference type="Proteomes" id="UP000187203"/>
    </source>
</evidence>
<organism evidence="7 8">
    <name type="scientific">Corchorus olitorius</name>
    <dbReference type="NCBI Taxonomy" id="93759"/>
    <lineage>
        <taxon>Eukaryota</taxon>
        <taxon>Viridiplantae</taxon>
        <taxon>Streptophyta</taxon>
        <taxon>Embryophyta</taxon>
        <taxon>Tracheophyta</taxon>
        <taxon>Spermatophyta</taxon>
        <taxon>Magnoliopsida</taxon>
        <taxon>eudicotyledons</taxon>
        <taxon>Gunneridae</taxon>
        <taxon>Pentapetalae</taxon>
        <taxon>rosids</taxon>
        <taxon>malvids</taxon>
        <taxon>Malvales</taxon>
        <taxon>Malvaceae</taxon>
        <taxon>Grewioideae</taxon>
        <taxon>Apeibeae</taxon>
        <taxon>Corchorus</taxon>
    </lineage>
</organism>
<dbReference type="PANTHER" id="PTHR22926">
    <property type="entry name" value="PHOSPHO-N-ACETYLMURAMOYL-PENTAPEPTIDE-TRANSFERASE"/>
    <property type="match status" value="1"/>
</dbReference>
<keyword evidence="8" id="KW-1185">Reference proteome</keyword>
<proteinExistence type="predicted"/>
<keyword evidence="3 6" id="KW-0812">Transmembrane</keyword>
<dbReference type="AlphaFoldDB" id="A0A1R3H5P5"/>
<accession>A0A1R3H5P5</accession>
<dbReference type="GO" id="GO:0044038">
    <property type="term" value="P:cell wall macromolecule biosynthetic process"/>
    <property type="evidence" value="ECO:0007669"/>
    <property type="project" value="TreeGrafter"/>
</dbReference>
<dbReference type="EMBL" id="AWUE01020817">
    <property type="protein sequence ID" value="OMO65652.1"/>
    <property type="molecule type" value="Genomic_DNA"/>
</dbReference>
<dbReference type="GO" id="GO:0005886">
    <property type="term" value="C:plasma membrane"/>
    <property type="evidence" value="ECO:0007669"/>
    <property type="project" value="TreeGrafter"/>
</dbReference>
<dbReference type="STRING" id="93759.A0A1R3H5P5"/>
<comment type="subcellular location">
    <subcellularLocation>
        <location evidence="1">Membrane</location>
        <topology evidence="1">Multi-pass membrane protein</topology>
    </subcellularLocation>
</comment>
<evidence type="ECO:0000256" key="6">
    <source>
        <dbReference type="SAM" id="Phobius"/>
    </source>
</evidence>
<feature type="non-terminal residue" evidence="7">
    <location>
        <position position="1"/>
    </location>
</feature>
<protein>
    <submittedName>
        <fullName evidence="7">Phospho-N-acetylmuramoyl-pentapeptide-transferase</fullName>
    </submittedName>
</protein>
<dbReference type="PANTHER" id="PTHR22926:SF5">
    <property type="entry name" value="PHOSPHO-N-ACETYLMURAMOYL-PENTAPEPTIDE-TRANSFERASE HOMOLOG"/>
    <property type="match status" value="1"/>
</dbReference>
<evidence type="ECO:0000256" key="2">
    <source>
        <dbReference type="ARBA" id="ARBA00022679"/>
    </source>
</evidence>
<dbReference type="GO" id="GO:0071555">
    <property type="term" value="P:cell wall organization"/>
    <property type="evidence" value="ECO:0007669"/>
    <property type="project" value="TreeGrafter"/>
</dbReference>